<dbReference type="STRING" id="93057.EU95_1180"/>
<dbReference type="InterPro" id="IPR005500">
    <property type="entry name" value="DUF309"/>
</dbReference>
<evidence type="ECO:0000313" key="2">
    <source>
        <dbReference type="Proteomes" id="UP000030355"/>
    </source>
</evidence>
<sequence>MNEESTKSFEDSLFIALNLFNNQDWYEAHDAFEEIWNSLDGDERQVIQGILQVSVSQFHLSKGNLNGATILLGEGLGRIKTRTKTNLGIDLDSFCQCLEDLLRKLQYKEILNENDKPFLKPL</sequence>
<dbReference type="PANTHER" id="PTHR34796:SF1">
    <property type="entry name" value="EXPRESSED PROTEIN"/>
    <property type="match status" value="1"/>
</dbReference>
<proteinExistence type="predicted"/>
<reference evidence="2" key="1">
    <citation type="journal article" date="2014" name="Sci. Data">
        <title>Genomes of diverse isolates of the marine cyanobacterium Prochlorococcus.</title>
        <authorList>
            <person name="Biller S."/>
            <person name="Berube P."/>
            <person name="Thompson J."/>
            <person name="Kelly L."/>
            <person name="Roggensack S."/>
            <person name="Awad L."/>
            <person name="Roache-Johnson K."/>
            <person name="Ding H."/>
            <person name="Giovannoni S.J."/>
            <person name="Moore L.R."/>
            <person name="Chisholm S.W."/>
        </authorList>
    </citation>
    <scope>NUCLEOTIDE SEQUENCE [LARGE SCALE GENOMIC DNA]</scope>
    <source>
        <strain evidence="2">MIT 9201</strain>
    </source>
</reference>
<dbReference type="Pfam" id="PF03745">
    <property type="entry name" value="DUF309"/>
    <property type="match status" value="1"/>
</dbReference>
<evidence type="ECO:0000313" key="1">
    <source>
        <dbReference type="EMBL" id="KGF95878.1"/>
    </source>
</evidence>
<comment type="caution">
    <text evidence="1">The sequence shown here is derived from an EMBL/GenBank/DDBJ whole genome shotgun (WGS) entry which is preliminary data.</text>
</comment>
<dbReference type="InterPro" id="IPR023203">
    <property type="entry name" value="TTHA0068_sf"/>
</dbReference>
<evidence type="ECO:0008006" key="3">
    <source>
        <dbReference type="Google" id="ProtNLM"/>
    </source>
</evidence>
<organism evidence="1 2">
    <name type="scientific">Prochlorococcus marinus str. MIT 9201</name>
    <dbReference type="NCBI Taxonomy" id="93057"/>
    <lineage>
        <taxon>Bacteria</taxon>
        <taxon>Bacillati</taxon>
        <taxon>Cyanobacteriota</taxon>
        <taxon>Cyanophyceae</taxon>
        <taxon>Synechococcales</taxon>
        <taxon>Prochlorococcaceae</taxon>
        <taxon>Prochlorococcus</taxon>
    </lineage>
</organism>
<dbReference type="Gene3D" id="1.10.3450.10">
    <property type="entry name" value="TTHA0068-like"/>
    <property type="match status" value="1"/>
</dbReference>
<protein>
    <recommendedName>
        <fullName evidence="3">DUF309 domain-containing protein</fullName>
    </recommendedName>
</protein>
<dbReference type="RefSeq" id="WP_032522315.1">
    <property type="nucleotide sequence ID" value="NZ_CP138977.1"/>
</dbReference>
<dbReference type="eggNOG" id="COG1547">
    <property type="taxonomic scope" value="Bacteria"/>
</dbReference>
<dbReference type="PANTHER" id="PTHR34796">
    <property type="entry name" value="EXPRESSED PROTEIN"/>
    <property type="match status" value="1"/>
</dbReference>
<dbReference type="SUPFAM" id="SSF140663">
    <property type="entry name" value="TTHA0068-like"/>
    <property type="match status" value="1"/>
</dbReference>
<dbReference type="OrthoDB" id="165483at2"/>
<dbReference type="AlphaFoldDB" id="A0A0A2A635"/>
<accession>A0A0A2A635</accession>
<name>A0A0A2A635_PROMR</name>
<dbReference type="EMBL" id="JNAL01000012">
    <property type="protein sequence ID" value="KGF95878.1"/>
    <property type="molecule type" value="Genomic_DNA"/>
</dbReference>
<gene>
    <name evidence="1" type="ORF">EU95_1180</name>
</gene>
<dbReference type="Proteomes" id="UP000030355">
    <property type="component" value="Unassembled WGS sequence"/>
</dbReference>